<dbReference type="STRING" id="156976.AK829_11795"/>
<dbReference type="EMBL" id="CP012342">
    <property type="protein sequence ID" value="AKV59688.1"/>
    <property type="molecule type" value="Genomic_DNA"/>
</dbReference>
<dbReference type="Proteomes" id="UP000060016">
    <property type="component" value="Chromosome"/>
</dbReference>
<dbReference type="KEGG" id="crie:AK829_11795"/>
<name>A0A0K1RE78_9CORY</name>
<evidence type="ECO:0000313" key="2">
    <source>
        <dbReference type="Proteomes" id="UP000060016"/>
    </source>
</evidence>
<protein>
    <submittedName>
        <fullName evidence="1">Uncharacterized protein</fullName>
    </submittedName>
</protein>
<keyword evidence="2" id="KW-1185">Reference proteome</keyword>
<dbReference type="PATRIC" id="fig|156976.3.peg.2385"/>
<evidence type="ECO:0000313" key="1">
    <source>
        <dbReference type="EMBL" id="AKV59688.1"/>
    </source>
</evidence>
<organism evidence="1 2">
    <name type="scientific">Corynebacterium riegelii</name>
    <dbReference type="NCBI Taxonomy" id="156976"/>
    <lineage>
        <taxon>Bacteria</taxon>
        <taxon>Bacillati</taxon>
        <taxon>Actinomycetota</taxon>
        <taxon>Actinomycetes</taxon>
        <taxon>Mycobacteriales</taxon>
        <taxon>Corynebacteriaceae</taxon>
        <taxon>Corynebacterium</taxon>
    </lineage>
</organism>
<accession>A0A0K1RE78</accession>
<reference evidence="1 2" key="1">
    <citation type="submission" date="2015-08" db="EMBL/GenBank/DDBJ databases">
        <authorList>
            <person name="Babu N.S."/>
            <person name="Beckwith C.J."/>
            <person name="Beseler K.G."/>
            <person name="Brison A."/>
            <person name="Carone J.V."/>
            <person name="Caskin T.P."/>
            <person name="Diamond M."/>
            <person name="Durham M.E."/>
            <person name="Foxe J.M."/>
            <person name="Go M."/>
            <person name="Henderson B.A."/>
            <person name="Jones I.B."/>
            <person name="McGettigan J.A."/>
            <person name="Micheletti S.J."/>
            <person name="Nasrallah M.E."/>
            <person name="Ortiz D."/>
            <person name="Piller C.R."/>
            <person name="Privatt S.R."/>
            <person name="Schneider S.L."/>
            <person name="Sharp S."/>
            <person name="Smith T.C."/>
            <person name="Stanton J.D."/>
            <person name="Ullery H.E."/>
            <person name="Wilson R.J."/>
            <person name="Serrano M.G."/>
            <person name="Buck G."/>
            <person name="Lee V."/>
            <person name="Wang Y."/>
            <person name="Carvalho R."/>
            <person name="Voegtly L."/>
            <person name="Shi R."/>
            <person name="Duckworth R."/>
            <person name="Johnson A."/>
            <person name="Loviza R."/>
            <person name="Walstead R."/>
            <person name="Shah Z."/>
            <person name="Kiflezghi M."/>
            <person name="Wade K."/>
            <person name="Ball S.L."/>
            <person name="Bradley K.W."/>
            <person name="Asai D.J."/>
            <person name="Bowman C.A."/>
            <person name="Russell D.A."/>
            <person name="Pope W.H."/>
            <person name="Jacobs-Sera D."/>
            <person name="Hendrix R.W."/>
            <person name="Hatfull G.F."/>
        </authorList>
    </citation>
    <scope>NUCLEOTIDE SEQUENCE [LARGE SCALE GENOMIC DNA]</scope>
    <source>
        <strain evidence="1 2">PUDD_83A45</strain>
    </source>
</reference>
<gene>
    <name evidence="1" type="ORF">AK829_11795</name>
</gene>
<dbReference type="PROSITE" id="PS51257">
    <property type="entry name" value="PROKAR_LIPOPROTEIN"/>
    <property type="match status" value="1"/>
</dbReference>
<dbReference type="AlphaFoldDB" id="A0A0K1RE78"/>
<proteinExistence type="predicted"/>
<sequence length="178" mass="18443">MEALPVKSLKPVAAIACAMVLAGCSAGQITQTADQVAAVDGATAFTEDGAVSVQDVTLILTEDGQAALKFVATNQDTSMKDHTLQAVSVAGTPVNLGVSKPVTYNCTLVSDSAEGLNRIPQSDDPCIQYVPNTVVNKDFAFAGNVPVSFTFDNSTVEVDATVSAPNLVSGQEDRDFSK</sequence>